<dbReference type="Pfam" id="PF00144">
    <property type="entry name" value="Beta-lactamase"/>
    <property type="match status" value="1"/>
</dbReference>
<accession>F4KT43</accession>
<dbReference type="STRING" id="760192.Halhy_2232"/>
<dbReference type="InterPro" id="IPR012338">
    <property type="entry name" value="Beta-lactam/transpept-like"/>
</dbReference>
<keyword evidence="4" id="KW-1185">Reference proteome</keyword>
<reference key="2">
    <citation type="submission" date="2011-04" db="EMBL/GenBank/DDBJ databases">
        <title>Complete sequence of chromosome of Haliscomenobacter hydrossis DSM 1100.</title>
        <authorList>
            <consortium name="US DOE Joint Genome Institute (JGI-PGF)"/>
            <person name="Lucas S."/>
            <person name="Han J."/>
            <person name="Lapidus A."/>
            <person name="Bruce D."/>
            <person name="Goodwin L."/>
            <person name="Pitluck S."/>
            <person name="Peters L."/>
            <person name="Kyrpides N."/>
            <person name="Mavromatis K."/>
            <person name="Ivanova N."/>
            <person name="Ovchinnikova G."/>
            <person name="Pagani I."/>
            <person name="Daligault H."/>
            <person name="Detter J.C."/>
            <person name="Han C."/>
            <person name="Land M."/>
            <person name="Hauser L."/>
            <person name="Markowitz V."/>
            <person name="Cheng J.-F."/>
            <person name="Hugenholtz P."/>
            <person name="Woyke T."/>
            <person name="Wu D."/>
            <person name="Verbarg S."/>
            <person name="Frueling A."/>
            <person name="Brambilla E."/>
            <person name="Klenk H.-P."/>
            <person name="Eisen J.A."/>
        </authorList>
    </citation>
    <scope>NUCLEOTIDE SEQUENCE</scope>
    <source>
        <strain>DSM 1100</strain>
    </source>
</reference>
<sequence>MSQSIFFRTSKFFLSVVVLLISFQAQAQTLPGGLTPQQVNAHVIDPAELRGVSMDGDEQERSMPFVFRPQLKFNALPKLNVNAFGQEFHAKIKDQVTGYAMQLRQNGAPIYTLIWNFSKTPTDGGQGWKLDTRMHVASVSKYITAIAMVKLLDSKGISLDAKIINYLPAHWAKGPKVNLVSFRQLLTHTSGFKTGTSSSNYAFMKQVVAAGAPTNGSYAYENLNFGLCRLLLAVINGNIPQNFSAGAMTDQIWDIVGINAYKAYCQANIFNPAGVANASFEALPGFKNALAYKFPHLNQAGWNSGNLATMAGGAAWRLSVDDLLKVMDHVRRRNTIIPAARAQQVLDGRLGIDQAIATPAGNIYNKNGRWTSGGRTEQSVIYFLPNGMELAVLVNSPISVEGWSLRGIVKDLFIDNLVNPN</sequence>
<feature type="chain" id="PRO_5003312059" evidence="1">
    <location>
        <begin position="28"/>
        <end position="421"/>
    </location>
</feature>
<dbReference type="Proteomes" id="UP000008461">
    <property type="component" value="Chromosome"/>
</dbReference>
<protein>
    <submittedName>
        <fullName evidence="3">Beta-lactamase</fullName>
    </submittedName>
</protein>
<evidence type="ECO:0000256" key="1">
    <source>
        <dbReference type="SAM" id="SignalP"/>
    </source>
</evidence>
<dbReference type="PANTHER" id="PTHR43283">
    <property type="entry name" value="BETA-LACTAMASE-RELATED"/>
    <property type="match status" value="1"/>
</dbReference>
<evidence type="ECO:0000313" key="4">
    <source>
        <dbReference type="Proteomes" id="UP000008461"/>
    </source>
</evidence>
<dbReference type="Gene3D" id="3.40.710.10">
    <property type="entry name" value="DD-peptidase/beta-lactamase superfamily"/>
    <property type="match status" value="1"/>
</dbReference>
<dbReference type="SUPFAM" id="SSF56601">
    <property type="entry name" value="beta-lactamase/transpeptidase-like"/>
    <property type="match status" value="1"/>
</dbReference>
<gene>
    <name evidence="3" type="ordered locus">Halhy_2232</name>
</gene>
<proteinExistence type="predicted"/>
<dbReference type="OrthoDB" id="9793489at2"/>
<organism evidence="3 4">
    <name type="scientific">Haliscomenobacter hydrossis (strain ATCC 27775 / DSM 1100 / LMG 10767 / O)</name>
    <dbReference type="NCBI Taxonomy" id="760192"/>
    <lineage>
        <taxon>Bacteria</taxon>
        <taxon>Pseudomonadati</taxon>
        <taxon>Bacteroidota</taxon>
        <taxon>Saprospiria</taxon>
        <taxon>Saprospirales</taxon>
        <taxon>Haliscomenobacteraceae</taxon>
        <taxon>Haliscomenobacter</taxon>
    </lineage>
</organism>
<evidence type="ECO:0000259" key="2">
    <source>
        <dbReference type="Pfam" id="PF00144"/>
    </source>
</evidence>
<dbReference type="eggNOG" id="COG1680">
    <property type="taxonomic scope" value="Bacteria"/>
</dbReference>
<dbReference type="EMBL" id="CP002691">
    <property type="protein sequence ID" value="AEE50113.1"/>
    <property type="molecule type" value="Genomic_DNA"/>
</dbReference>
<reference evidence="3 4" key="1">
    <citation type="journal article" date="2011" name="Stand. Genomic Sci.">
        <title>Complete genome sequence of Haliscomenobacter hydrossis type strain (O).</title>
        <authorList>
            <consortium name="US DOE Joint Genome Institute (JGI-PGF)"/>
            <person name="Daligault H."/>
            <person name="Lapidus A."/>
            <person name="Zeytun A."/>
            <person name="Nolan M."/>
            <person name="Lucas S."/>
            <person name="Del Rio T.G."/>
            <person name="Tice H."/>
            <person name="Cheng J.F."/>
            <person name="Tapia R."/>
            <person name="Han C."/>
            <person name="Goodwin L."/>
            <person name="Pitluck S."/>
            <person name="Liolios K."/>
            <person name="Pagani I."/>
            <person name="Ivanova N."/>
            <person name="Huntemann M."/>
            <person name="Mavromatis K."/>
            <person name="Mikhailova N."/>
            <person name="Pati A."/>
            <person name="Chen A."/>
            <person name="Palaniappan K."/>
            <person name="Land M."/>
            <person name="Hauser L."/>
            <person name="Brambilla E.M."/>
            <person name="Rohde M."/>
            <person name="Verbarg S."/>
            <person name="Goker M."/>
            <person name="Bristow J."/>
            <person name="Eisen J.A."/>
            <person name="Markowitz V."/>
            <person name="Hugenholtz P."/>
            <person name="Kyrpides N.C."/>
            <person name="Klenk H.P."/>
            <person name="Woyke T."/>
        </authorList>
    </citation>
    <scope>NUCLEOTIDE SEQUENCE [LARGE SCALE GENOMIC DNA]</scope>
    <source>
        <strain evidence="4">ATCC 27775 / DSM 1100 / LMG 10767 / O</strain>
    </source>
</reference>
<dbReference type="HOGENOM" id="CLU_651754_0_0_10"/>
<feature type="domain" description="Beta-lactamase-related" evidence="2">
    <location>
        <begin position="94"/>
        <end position="397"/>
    </location>
</feature>
<dbReference type="InterPro" id="IPR050789">
    <property type="entry name" value="Diverse_Enzym_Activities"/>
</dbReference>
<dbReference type="AlphaFoldDB" id="F4KT43"/>
<evidence type="ECO:0000313" key="3">
    <source>
        <dbReference type="EMBL" id="AEE50113.1"/>
    </source>
</evidence>
<name>F4KT43_HALH1</name>
<feature type="signal peptide" evidence="1">
    <location>
        <begin position="1"/>
        <end position="27"/>
    </location>
</feature>
<keyword evidence="1" id="KW-0732">Signal</keyword>
<dbReference type="InterPro" id="IPR001466">
    <property type="entry name" value="Beta-lactam-related"/>
</dbReference>
<dbReference type="RefSeq" id="WP_013764665.1">
    <property type="nucleotide sequence ID" value="NC_015510.1"/>
</dbReference>
<dbReference type="KEGG" id="hhy:Halhy_2232"/>